<dbReference type="Proteomes" id="UP000198959">
    <property type="component" value="Unassembled WGS sequence"/>
</dbReference>
<reference evidence="2" key="1">
    <citation type="submission" date="2016-06" db="EMBL/GenBank/DDBJ databases">
        <authorList>
            <person name="Varghese N."/>
            <person name="Submissions Spin"/>
        </authorList>
    </citation>
    <scope>NUCLEOTIDE SEQUENCE [LARGE SCALE GENOMIC DNA]</scope>
    <source>
        <strain evidence="2">DSM 43817</strain>
    </source>
</reference>
<protein>
    <submittedName>
        <fullName evidence="1">Uncharacterized protein</fullName>
    </submittedName>
</protein>
<sequence length="292" mass="27893">MPAQTLHDFVLDLLTNPDARSAFDLDPEGALREAGLTDITATDVQDVVPLVVDYAPVQGVTSLAPLGDQLGSVVPVTDPTDVIGQLQNVTQQVAVTTPATNVDVNAGVLGAISVDPAGLSAGAELPFGLTVGTGPAAVDADLSATYDVVNTLDADLVGGPAVDDLVDDVTNPVLPPSGGTLDPVTGPLGGVDGLLGGDPLGTIGGLGGQLGGGGLAPDVPGTVDSVTGQVGGVTDHVGGVVDGVTGTEITGGVSGGLGGNLGGVGGDLGGGVEINDGAPAGGGLLGLTDGLL</sequence>
<dbReference type="OrthoDB" id="3403955at2"/>
<dbReference type="AlphaFoldDB" id="A0A1C6SE05"/>
<dbReference type="InterPro" id="IPR049709">
    <property type="entry name" value="IniB-like_N"/>
</dbReference>
<dbReference type="EMBL" id="FMHW01000002">
    <property type="protein sequence ID" value="SCL27702.1"/>
    <property type="molecule type" value="Genomic_DNA"/>
</dbReference>
<evidence type="ECO:0000313" key="1">
    <source>
        <dbReference type="EMBL" id="SCL27702.1"/>
    </source>
</evidence>
<dbReference type="STRING" id="145854.GA0074692_2397"/>
<accession>A0A1C6SE05</accession>
<dbReference type="RefSeq" id="WP_091643252.1">
    <property type="nucleotide sequence ID" value="NZ_FMHW01000002.1"/>
</dbReference>
<dbReference type="NCBIfam" id="NF038175">
    <property type="entry name" value="IniB_NTERM"/>
    <property type="match status" value="1"/>
</dbReference>
<name>A0A1C6SE05_9ACTN</name>
<evidence type="ECO:0000313" key="2">
    <source>
        <dbReference type="Proteomes" id="UP000198959"/>
    </source>
</evidence>
<gene>
    <name evidence="1" type="ORF">GA0074692_2397</name>
</gene>
<proteinExistence type="predicted"/>
<organism evidence="1 2">
    <name type="scientific">Micromonospora pallida</name>
    <dbReference type="NCBI Taxonomy" id="145854"/>
    <lineage>
        <taxon>Bacteria</taxon>
        <taxon>Bacillati</taxon>
        <taxon>Actinomycetota</taxon>
        <taxon>Actinomycetes</taxon>
        <taxon>Micromonosporales</taxon>
        <taxon>Micromonosporaceae</taxon>
        <taxon>Micromonospora</taxon>
    </lineage>
</organism>
<keyword evidence="2" id="KW-1185">Reference proteome</keyword>